<dbReference type="GO" id="GO:0008657">
    <property type="term" value="F:DNA topoisomerase type II (double strand cut, ATP-hydrolyzing) inhibitor activity"/>
    <property type="evidence" value="ECO:0007669"/>
    <property type="project" value="UniProtKB-UniRule"/>
</dbReference>
<evidence type="ECO:0000313" key="5">
    <source>
        <dbReference type="Proteomes" id="UP000198672"/>
    </source>
</evidence>
<gene>
    <name evidence="3" type="primary">yacG</name>
    <name evidence="4" type="ORF">SAMN05421644_10248</name>
</gene>
<sequence length="71" mass="8280">MTTHVNCPHCGQTVPWTPESRWRPFCSERCRLIDLGDWLDERHRIAVVDEQNNELDTAASNQLPVTRLINH</sequence>
<evidence type="ECO:0000313" key="4">
    <source>
        <dbReference type="EMBL" id="SDX37262.1"/>
    </source>
</evidence>
<dbReference type="InterPro" id="IPR013088">
    <property type="entry name" value="Znf_NHR/GATA"/>
</dbReference>
<dbReference type="Pfam" id="PF03884">
    <property type="entry name" value="YacG"/>
    <property type="match status" value="1"/>
</dbReference>
<keyword evidence="2 3" id="KW-0862">Zinc</keyword>
<reference evidence="5" key="1">
    <citation type="submission" date="2016-10" db="EMBL/GenBank/DDBJ databases">
        <authorList>
            <person name="Varghese N."/>
            <person name="Submissions S."/>
        </authorList>
    </citation>
    <scope>NUCLEOTIDE SEQUENCE [LARGE SCALE GENOMIC DNA]</scope>
    <source>
        <strain evidence="5">DSM 173</strain>
    </source>
</reference>
<feature type="binding site" evidence="3">
    <location>
        <position position="7"/>
    </location>
    <ligand>
        <name>Zn(2+)</name>
        <dbReference type="ChEBI" id="CHEBI:29105"/>
    </ligand>
</feature>
<dbReference type="EMBL" id="FNOW01000002">
    <property type="protein sequence ID" value="SDX37262.1"/>
    <property type="molecule type" value="Genomic_DNA"/>
</dbReference>
<dbReference type="PANTHER" id="PTHR36150:SF1">
    <property type="entry name" value="DNA GYRASE INHIBITOR YACG"/>
    <property type="match status" value="1"/>
</dbReference>
<proteinExistence type="inferred from homology"/>
<dbReference type="STRING" id="61595.SAMN05421644_10248"/>
<accession>A0A1H3B5P8</accession>
<comment type="subunit">
    <text evidence="3">Interacts with GyrB.</text>
</comment>
<dbReference type="GO" id="GO:0006355">
    <property type="term" value="P:regulation of DNA-templated transcription"/>
    <property type="evidence" value="ECO:0007669"/>
    <property type="project" value="InterPro"/>
</dbReference>
<evidence type="ECO:0000256" key="1">
    <source>
        <dbReference type="ARBA" id="ARBA00022723"/>
    </source>
</evidence>
<dbReference type="HAMAP" id="MF_00649">
    <property type="entry name" value="DNA_gyrase_inhibitor_YacG"/>
    <property type="match status" value="1"/>
</dbReference>
<dbReference type="SUPFAM" id="SSF57716">
    <property type="entry name" value="Glucocorticoid receptor-like (DNA-binding domain)"/>
    <property type="match status" value="1"/>
</dbReference>
<dbReference type="InterPro" id="IPR005584">
    <property type="entry name" value="DNA_gyrase_inhibitor_YacG"/>
</dbReference>
<dbReference type="OrthoDB" id="9809663at2"/>
<comment type="cofactor">
    <cofactor evidence="3">
        <name>Zn(2+)</name>
        <dbReference type="ChEBI" id="CHEBI:29105"/>
    </cofactor>
    <text evidence="3">Binds 1 zinc ion.</text>
</comment>
<feature type="binding site" evidence="3">
    <location>
        <position position="10"/>
    </location>
    <ligand>
        <name>Zn(2+)</name>
        <dbReference type="ChEBI" id="CHEBI:29105"/>
    </ligand>
</feature>
<protein>
    <recommendedName>
        <fullName evidence="3">DNA gyrase inhibitor YacG</fullName>
    </recommendedName>
</protein>
<dbReference type="AlphaFoldDB" id="A0A1H3B5P8"/>
<evidence type="ECO:0000256" key="2">
    <source>
        <dbReference type="ARBA" id="ARBA00022833"/>
    </source>
</evidence>
<comment type="function">
    <text evidence="3">Inhibits all the catalytic activities of DNA gyrase by preventing its interaction with DNA. Acts by binding directly to the C-terminal domain of GyrB, which probably disrupts DNA binding by the gyrase.</text>
</comment>
<keyword evidence="1 3" id="KW-0479">Metal-binding</keyword>
<dbReference type="Proteomes" id="UP000198672">
    <property type="component" value="Unassembled WGS sequence"/>
</dbReference>
<dbReference type="GO" id="GO:0008270">
    <property type="term" value="F:zinc ion binding"/>
    <property type="evidence" value="ECO:0007669"/>
    <property type="project" value="UniProtKB-UniRule"/>
</dbReference>
<dbReference type="RefSeq" id="WP_091331597.1">
    <property type="nucleotide sequence ID" value="NZ_FNOW01000002.1"/>
</dbReference>
<keyword evidence="5" id="KW-1185">Reference proteome</keyword>
<feature type="binding site" evidence="3">
    <location>
        <position position="30"/>
    </location>
    <ligand>
        <name>Zn(2+)</name>
        <dbReference type="ChEBI" id="CHEBI:29105"/>
    </ligand>
</feature>
<comment type="similarity">
    <text evidence="3">Belongs to the DNA gyrase inhibitor YacG family.</text>
</comment>
<feature type="binding site" evidence="3">
    <location>
        <position position="26"/>
    </location>
    <ligand>
        <name>Zn(2+)</name>
        <dbReference type="ChEBI" id="CHEBI:29105"/>
    </ligand>
</feature>
<name>A0A1H3B5P8_ALLWA</name>
<dbReference type="Gene3D" id="3.30.50.10">
    <property type="entry name" value="Erythroid Transcription Factor GATA-1, subunit A"/>
    <property type="match status" value="1"/>
</dbReference>
<organism evidence="4 5">
    <name type="scientific">Allochromatium warmingii</name>
    <name type="common">Chromatium warmingii</name>
    <dbReference type="NCBI Taxonomy" id="61595"/>
    <lineage>
        <taxon>Bacteria</taxon>
        <taxon>Pseudomonadati</taxon>
        <taxon>Pseudomonadota</taxon>
        <taxon>Gammaproteobacteria</taxon>
        <taxon>Chromatiales</taxon>
        <taxon>Chromatiaceae</taxon>
        <taxon>Allochromatium</taxon>
    </lineage>
</organism>
<dbReference type="PANTHER" id="PTHR36150">
    <property type="entry name" value="DNA GYRASE INHIBITOR YACG"/>
    <property type="match status" value="1"/>
</dbReference>
<evidence type="ECO:0000256" key="3">
    <source>
        <dbReference type="HAMAP-Rule" id="MF_00649"/>
    </source>
</evidence>